<name>A0A543C0V7_9ACTN</name>
<feature type="domain" description="RNA polymerase sigma-70 region 2" evidence="6">
    <location>
        <begin position="21"/>
        <end position="82"/>
    </location>
</feature>
<dbReference type="Gene3D" id="1.10.1740.10">
    <property type="match status" value="1"/>
</dbReference>
<comment type="similarity">
    <text evidence="1">Belongs to the sigma-70 factor family. ECF subfamily.</text>
</comment>
<evidence type="ECO:0000259" key="6">
    <source>
        <dbReference type="Pfam" id="PF04542"/>
    </source>
</evidence>
<evidence type="ECO:0000256" key="5">
    <source>
        <dbReference type="ARBA" id="ARBA00023163"/>
    </source>
</evidence>
<dbReference type="InterPro" id="IPR013249">
    <property type="entry name" value="RNA_pol_sigma70_r4_t2"/>
</dbReference>
<dbReference type="CDD" id="cd06171">
    <property type="entry name" value="Sigma70_r4"/>
    <property type="match status" value="1"/>
</dbReference>
<dbReference type="PANTHER" id="PTHR43133">
    <property type="entry name" value="RNA POLYMERASE ECF-TYPE SIGMA FACTO"/>
    <property type="match status" value="1"/>
</dbReference>
<dbReference type="GO" id="GO:0006352">
    <property type="term" value="P:DNA-templated transcription initiation"/>
    <property type="evidence" value="ECO:0007669"/>
    <property type="project" value="InterPro"/>
</dbReference>
<gene>
    <name evidence="8" type="ORF">FB559_8032</name>
</gene>
<evidence type="ECO:0000256" key="4">
    <source>
        <dbReference type="ARBA" id="ARBA00023125"/>
    </source>
</evidence>
<sequence>MIRTTRDREFSEFVGASRVSLLRTACMLTAGDRFLAEDVVQTALARVYVAWPRIRERASTEAYARRAIVSAFLDETRRPWWRRESATGELPDAAVSGDAFGAIDGRLDGGAMRRALAELPPRMRAVVVLRHELDLSIEETASALGCAKGTVKSMNSKALDRLRTALVAAPS</sequence>
<dbReference type="InterPro" id="IPR013325">
    <property type="entry name" value="RNA_pol_sigma_r2"/>
</dbReference>
<dbReference type="InterPro" id="IPR036388">
    <property type="entry name" value="WH-like_DNA-bd_sf"/>
</dbReference>
<keyword evidence="2" id="KW-0805">Transcription regulation</keyword>
<dbReference type="GO" id="GO:0016987">
    <property type="term" value="F:sigma factor activity"/>
    <property type="evidence" value="ECO:0007669"/>
    <property type="project" value="UniProtKB-KW"/>
</dbReference>
<evidence type="ECO:0000256" key="1">
    <source>
        <dbReference type="ARBA" id="ARBA00010641"/>
    </source>
</evidence>
<dbReference type="InterPro" id="IPR013324">
    <property type="entry name" value="RNA_pol_sigma_r3/r4-like"/>
</dbReference>
<evidence type="ECO:0000313" key="9">
    <source>
        <dbReference type="Proteomes" id="UP000316096"/>
    </source>
</evidence>
<dbReference type="Pfam" id="PF08281">
    <property type="entry name" value="Sigma70_r4_2"/>
    <property type="match status" value="1"/>
</dbReference>
<dbReference type="NCBIfam" id="TIGR02983">
    <property type="entry name" value="SigE-fam_strep"/>
    <property type="match status" value="1"/>
</dbReference>
<dbReference type="InterPro" id="IPR039425">
    <property type="entry name" value="RNA_pol_sigma-70-like"/>
</dbReference>
<reference evidence="8 9" key="1">
    <citation type="submission" date="2019-06" db="EMBL/GenBank/DDBJ databases">
        <title>Sequencing the genomes of 1000 actinobacteria strains.</title>
        <authorList>
            <person name="Klenk H.-P."/>
        </authorList>
    </citation>
    <scope>NUCLEOTIDE SEQUENCE [LARGE SCALE GENOMIC DNA]</scope>
    <source>
        <strain evidence="8 9">DSM 102200</strain>
    </source>
</reference>
<dbReference type="Gene3D" id="1.10.10.10">
    <property type="entry name" value="Winged helix-like DNA-binding domain superfamily/Winged helix DNA-binding domain"/>
    <property type="match status" value="1"/>
</dbReference>
<dbReference type="InterPro" id="IPR014284">
    <property type="entry name" value="RNA_pol_sigma-70_dom"/>
</dbReference>
<keyword evidence="3" id="KW-0731">Sigma factor</keyword>
<dbReference type="Pfam" id="PF04542">
    <property type="entry name" value="Sigma70_r2"/>
    <property type="match status" value="1"/>
</dbReference>
<dbReference type="SUPFAM" id="SSF88659">
    <property type="entry name" value="Sigma3 and sigma4 domains of RNA polymerase sigma factors"/>
    <property type="match status" value="1"/>
</dbReference>
<evidence type="ECO:0000259" key="7">
    <source>
        <dbReference type="Pfam" id="PF08281"/>
    </source>
</evidence>
<comment type="caution">
    <text evidence="8">The sequence shown here is derived from an EMBL/GenBank/DDBJ whole genome shotgun (WGS) entry which is preliminary data.</text>
</comment>
<feature type="domain" description="RNA polymerase sigma factor 70 region 4 type 2" evidence="7">
    <location>
        <begin position="111"/>
        <end position="162"/>
    </location>
</feature>
<proteinExistence type="inferred from homology"/>
<dbReference type="SUPFAM" id="SSF88946">
    <property type="entry name" value="Sigma2 domain of RNA polymerase sigma factors"/>
    <property type="match status" value="1"/>
</dbReference>
<keyword evidence="4" id="KW-0238">DNA-binding</keyword>
<evidence type="ECO:0000256" key="3">
    <source>
        <dbReference type="ARBA" id="ARBA00023082"/>
    </source>
</evidence>
<keyword evidence="9" id="KW-1185">Reference proteome</keyword>
<accession>A0A543C0V7</accession>
<dbReference type="AlphaFoldDB" id="A0A543C0V7"/>
<dbReference type="InterPro" id="IPR014325">
    <property type="entry name" value="RNA_pol_sigma-E_actinobac"/>
</dbReference>
<dbReference type="PANTHER" id="PTHR43133:SF50">
    <property type="entry name" value="ECF RNA POLYMERASE SIGMA FACTOR SIGM"/>
    <property type="match status" value="1"/>
</dbReference>
<dbReference type="InterPro" id="IPR007627">
    <property type="entry name" value="RNA_pol_sigma70_r2"/>
</dbReference>
<evidence type="ECO:0000256" key="2">
    <source>
        <dbReference type="ARBA" id="ARBA00023015"/>
    </source>
</evidence>
<dbReference type="OrthoDB" id="2046835at2"/>
<dbReference type="NCBIfam" id="TIGR02937">
    <property type="entry name" value="sigma70-ECF"/>
    <property type="match status" value="1"/>
</dbReference>
<dbReference type="Proteomes" id="UP000316096">
    <property type="component" value="Unassembled WGS sequence"/>
</dbReference>
<keyword evidence="5" id="KW-0804">Transcription</keyword>
<dbReference type="EMBL" id="VFOZ01000002">
    <property type="protein sequence ID" value="TQL90719.1"/>
    <property type="molecule type" value="Genomic_DNA"/>
</dbReference>
<protein>
    <submittedName>
        <fullName evidence="8">RNA polymerase sigma-70 factor (Sigma-E family)</fullName>
    </submittedName>
</protein>
<dbReference type="RefSeq" id="WP_141962712.1">
    <property type="nucleotide sequence ID" value="NZ_VFOZ01000002.1"/>
</dbReference>
<evidence type="ECO:0000313" key="8">
    <source>
        <dbReference type="EMBL" id="TQL90719.1"/>
    </source>
</evidence>
<dbReference type="GO" id="GO:0003677">
    <property type="term" value="F:DNA binding"/>
    <property type="evidence" value="ECO:0007669"/>
    <property type="project" value="UniProtKB-KW"/>
</dbReference>
<organism evidence="8 9">
    <name type="scientific">Actinoallomurus bryophytorum</name>
    <dbReference type="NCBI Taxonomy" id="1490222"/>
    <lineage>
        <taxon>Bacteria</taxon>
        <taxon>Bacillati</taxon>
        <taxon>Actinomycetota</taxon>
        <taxon>Actinomycetes</taxon>
        <taxon>Streptosporangiales</taxon>
        <taxon>Thermomonosporaceae</taxon>
        <taxon>Actinoallomurus</taxon>
    </lineage>
</organism>